<dbReference type="AlphaFoldDB" id="A0A4V2YQI1"/>
<keyword evidence="2" id="KW-1185">Reference proteome</keyword>
<dbReference type="RefSeq" id="WP_132166004.1">
    <property type="nucleotide sequence ID" value="NZ_SMKX01000009.1"/>
</dbReference>
<name>A0A4V2YQI1_9ACTN</name>
<dbReference type="Proteomes" id="UP000295124">
    <property type="component" value="Unassembled WGS sequence"/>
</dbReference>
<sequence length="125" mass="14052">MATQKTFQEAIVSAIDSATVDRGKAESERVQFEPSSLTRVTDLFQEPGGDEKTKQAWREVMNDALVDPIDLDSAIALYSLKDRLTGSRGRVYEASSDGLRRRFEQPLTADQVQEEDLSWFWPPGV</sequence>
<evidence type="ECO:0000313" key="2">
    <source>
        <dbReference type="Proteomes" id="UP000295124"/>
    </source>
</evidence>
<comment type="caution">
    <text evidence="1">The sequence shown here is derived from an EMBL/GenBank/DDBJ whole genome shotgun (WGS) entry which is preliminary data.</text>
</comment>
<protein>
    <submittedName>
        <fullName evidence="1">Uncharacterized protein</fullName>
    </submittedName>
</protein>
<gene>
    <name evidence="1" type="ORF">E1263_05450</name>
</gene>
<proteinExistence type="predicted"/>
<accession>A0A4V2YQI1</accession>
<dbReference type="EMBL" id="SMKX01000009">
    <property type="protein sequence ID" value="TDD62057.1"/>
    <property type="molecule type" value="Genomic_DNA"/>
</dbReference>
<organism evidence="1 2">
    <name type="scientific">Kribbella antibiotica</name>
    <dbReference type="NCBI Taxonomy" id="190195"/>
    <lineage>
        <taxon>Bacteria</taxon>
        <taxon>Bacillati</taxon>
        <taxon>Actinomycetota</taxon>
        <taxon>Actinomycetes</taxon>
        <taxon>Propionibacteriales</taxon>
        <taxon>Kribbellaceae</taxon>
        <taxon>Kribbella</taxon>
    </lineage>
</organism>
<evidence type="ECO:0000313" key="1">
    <source>
        <dbReference type="EMBL" id="TDD62057.1"/>
    </source>
</evidence>
<reference evidence="1 2" key="1">
    <citation type="submission" date="2019-03" db="EMBL/GenBank/DDBJ databases">
        <title>Draft genome sequences of novel Actinobacteria.</title>
        <authorList>
            <person name="Sahin N."/>
            <person name="Ay H."/>
            <person name="Saygin H."/>
        </authorList>
    </citation>
    <scope>NUCLEOTIDE SEQUENCE [LARGE SCALE GENOMIC DNA]</scope>
    <source>
        <strain evidence="1 2">JCM 13523</strain>
    </source>
</reference>